<feature type="region of interest" description="Disordered" evidence="1">
    <location>
        <begin position="20"/>
        <end position="45"/>
    </location>
</feature>
<keyword evidence="3" id="KW-1185">Reference proteome</keyword>
<organism evidence="2 3">
    <name type="scientific">Hoeflea alexandrii</name>
    <dbReference type="NCBI Taxonomy" id="288436"/>
    <lineage>
        <taxon>Bacteria</taxon>
        <taxon>Pseudomonadati</taxon>
        <taxon>Pseudomonadota</taxon>
        <taxon>Alphaproteobacteria</taxon>
        <taxon>Hyphomicrobiales</taxon>
        <taxon>Rhizobiaceae</taxon>
        <taxon>Hoeflea</taxon>
    </lineage>
</organism>
<comment type="caution">
    <text evidence="2">The sequence shown here is derived from an EMBL/GenBank/DDBJ whole genome shotgun (WGS) entry which is preliminary data.</text>
</comment>
<dbReference type="SUPFAM" id="SSF46894">
    <property type="entry name" value="C-terminal effector domain of the bipartite response regulators"/>
    <property type="match status" value="1"/>
</dbReference>
<dbReference type="Gene3D" id="1.10.10.10">
    <property type="entry name" value="Winged helix-like DNA-binding domain superfamily/Winged helix DNA-binding domain"/>
    <property type="match status" value="1"/>
</dbReference>
<dbReference type="Proteomes" id="UP001320715">
    <property type="component" value="Unassembled WGS sequence"/>
</dbReference>
<evidence type="ECO:0000313" key="3">
    <source>
        <dbReference type="Proteomes" id="UP001320715"/>
    </source>
</evidence>
<evidence type="ECO:0000313" key="2">
    <source>
        <dbReference type="EMBL" id="MCO6406857.1"/>
    </source>
</evidence>
<evidence type="ECO:0008006" key="4">
    <source>
        <dbReference type="Google" id="ProtNLM"/>
    </source>
</evidence>
<dbReference type="RefSeq" id="WP_152007538.1">
    <property type="nucleotide sequence ID" value="NZ_JAAAML010000001.1"/>
</dbReference>
<protein>
    <recommendedName>
        <fullName evidence="4">HTH luxR-type domain-containing protein</fullName>
    </recommendedName>
</protein>
<reference evidence="2 3" key="1">
    <citation type="submission" date="2020-01" db="EMBL/GenBank/DDBJ databases">
        <title>Genomes of bacteria type strains.</title>
        <authorList>
            <person name="Chen J."/>
            <person name="Zhu S."/>
            <person name="Yang J."/>
        </authorList>
    </citation>
    <scope>NUCLEOTIDE SEQUENCE [LARGE SCALE GENOMIC DNA]</scope>
    <source>
        <strain evidence="2 3">DSM 16655</strain>
    </source>
</reference>
<dbReference type="InterPro" id="IPR016032">
    <property type="entry name" value="Sig_transdc_resp-reg_C-effctor"/>
</dbReference>
<dbReference type="EMBL" id="JAAAML010000001">
    <property type="protein sequence ID" value="MCO6406857.1"/>
    <property type="molecule type" value="Genomic_DNA"/>
</dbReference>
<proteinExistence type="predicted"/>
<dbReference type="InterPro" id="IPR036388">
    <property type="entry name" value="WH-like_DNA-bd_sf"/>
</dbReference>
<accession>A0ABT1CKX3</accession>
<sequence length="69" mass="7423">MTDSTDRLTHSERACLQSVARGLDPEATIDPDGSQAGSARKHLESARRKLMASTTIEAVARALKMGLIE</sequence>
<gene>
    <name evidence="2" type="ORF">GTW23_01615</name>
</gene>
<evidence type="ECO:0000256" key="1">
    <source>
        <dbReference type="SAM" id="MobiDB-lite"/>
    </source>
</evidence>
<name>A0ABT1CKX3_9HYPH</name>